<reference evidence="2 3" key="1">
    <citation type="submission" date="2024-08" db="EMBL/GenBank/DDBJ databases">
        <authorList>
            <person name="Will J Nash"/>
            <person name="Angela Man"/>
            <person name="Seanna McTaggart"/>
            <person name="Kendall Baker"/>
            <person name="Tom Barker"/>
            <person name="Leah Catchpole"/>
            <person name="Alex Durrant"/>
            <person name="Karim Gharbi"/>
            <person name="Naomi Irish"/>
            <person name="Gemy Kaithakottil"/>
            <person name="Debby Ku"/>
            <person name="Aaliyah Providence"/>
            <person name="Felix Shaw"/>
            <person name="David Swarbreck"/>
            <person name="Chris Watkins"/>
            <person name="Ann M. McCartney"/>
            <person name="Giulio Formenti"/>
            <person name="Alice Mouton"/>
            <person name="Noel Vella"/>
            <person name="Bjorn M von Reumont"/>
            <person name="Adriana Vella"/>
            <person name="Wilfried Haerty"/>
        </authorList>
    </citation>
    <scope>NUCLEOTIDE SEQUENCE [LARGE SCALE GENOMIC DNA]</scope>
</reference>
<evidence type="ECO:0000313" key="3">
    <source>
        <dbReference type="Proteomes" id="UP001642520"/>
    </source>
</evidence>
<sequence>MARCFRCSNTKAFKRSAMKNWSVNASCLASFLFVLLIVHTTSFKSEAISDESINREILEWRHERNKAQLSRMMKGNSAEHEKKSVDAVFEGRDENKNATDMITPQLRTIFDVLKKSNPCPKGQKTDHAGNCRAEFGPNTD</sequence>
<dbReference type="Proteomes" id="UP001642520">
    <property type="component" value="Unassembled WGS sequence"/>
</dbReference>
<keyword evidence="3" id="KW-1185">Reference proteome</keyword>
<proteinExistence type="predicted"/>
<name>A0ABP1P5L3_XYLVO</name>
<accession>A0ABP1P5L3</accession>
<feature type="region of interest" description="Disordered" evidence="1">
    <location>
        <begin position="70"/>
        <end position="91"/>
    </location>
</feature>
<evidence type="ECO:0000313" key="2">
    <source>
        <dbReference type="EMBL" id="CAL7948545.1"/>
    </source>
</evidence>
<feature type="region of interest" description="Disordered" evidence="1">
    <location>
        <begin position="118"/>
        <end position="140"/>
    </location>
</feature>
<dbReference type="EMBL" id="CAXAJV020001299">
    <property type="protein sequence ID" value="CAL7948545.1"/>
    <property type="molecule type" value="Genomic_DNA"/>
</dbReference>
<protein>
    <submittedName>
        <fullName evidence="2">Uncharacterized protein</fullName>
    </submittedName>
</protein>
<feature type="compositionally biased region" description="Basic and acidic residues" evidence="1">
    <location>
        <begin position="77"/>
        <end position="91"/>
    </location>
</feature>
<evidence type="ECO:0000256" key="1">
    <source>
        <dbReference type="SAM" id="MobiDB-lite"/>
    </source>
</evidence>
<organism evidence="2 3">
    <name type="scientific">Xylocopa violacea</name>
    <name type="common">Violet carpenter bee</name>
    <name type="synonym">Apis violacea</name>
    <dbReference type="NCBI Taxonomy" id="135666"/>
    <lineage>
        <taxon>Eukaryota</taxon>
        <taxon>Metazoa</taxon>
        <taxon>Ecdysozoa</taxon>
        <taxon>Arthropoda</taxon>
        <taxon>Hexapoda</taxon>
        <taxon>Insecta</taxon>
        <taxon>Pterygota</taxon>
        <taxon>Neoptera</taxon>
        <taxon>Endopterygota</taxon>
        <taxon>Hymenoptera</taxon>
        <taxon>Apocrita</taxon>
        <taxon>Aculeata</taxon>
        <taxon>Apoidea</taxon>
        <taxon>Anthophila</taxon>
        <taxon>Apidae</taxon>
        <taxon>Xylocopa</taxon>
        <taxon>Xylocopa</taxon>
    </lineage>
</organism>
<comment type="caution">
    <text evidence="2">The sequence shown here is derived from an EMBL/GenBank/DDBJ whole genome shotgun (WGS) entry which is preliminary data.</text>
</comment>
<gene>
    <name evidence="2" type="ORF">XYLVIOL_LOCUS8931</name>
</gene>